<organism evidence="1 2">
    <name type="scientific">Cichorium intybus</name>
    <name type="common">Chicory</name>
    <dbReference type="NCBI Taxonomy" id="13427"/>
    <lineage>
        <taxon>Eukaryota</taxon>
        <taxon>Viridiplantae</taxon>
        <taxon>Streptophyta</taxon>
        <taxon>Embryophyta</taxon>
        <taxon>Tracheophyta</taxon>
        <taxon>Spermatophyta</taxon>
        <taxon>Magnoliopsida</taxon>
        <taxon>eudicotyledons</taxon>
        <taxon>Gunneridae</taxon>
        <taxon>Pentapetalae</taxon>
        <taxon>asterids</taxon>
        <taxon>campanulids</taxon>
        <taxon>Asterales</taxon>
        <taxon>Asteraceae</taxon>
        <taxon>Cichorioideae</taxon>
        <taxon>Cichorieae</taxon>
        <taxon>Cichoriinae</taxon>
        <taxon>Cichorium</taxon>
    </lineage>
</organism>
<comment type="caution">
    <text evidence="1">The sequence shown here is derived from an EMBL/GenBank/DDBJ whole genome shotgun (WGS) entry which is preliminary data.</text>
</comment>
<dbReference type="EMBL" id="CM042016">
    <property type="protein sequence ID" value="KAI3700280.1"/>
    <property type="molecule type" value="Genomic_DNA"/>
</dbReference>
<reference evidence="2" key="1">
    <citation type="journal article" date="2022" name="Mol. Ecol. Resour.">
        <title>The genomes of chicory, endive, great burdock and yacon provide insights into Asteraceae palaeo-polyploidization history and plant inulin production.</title>
        <authorList>
            <person name="Fan W."/>
            <person name="Wang S."/>
            <person name="Wang H."/>
            <person name="Wang A."/>
            <person name="Jiang F."/>
            <person name="Liu H."/>
            <person name="Zhao H."/>
            <person name="Xu D."/>
            <person name="Zhang Y."/>
        </authorList>
    </citation>
    <scope>NUCLEOTIDE SEQUENCE [LARGE SCALE GENOMIC DNA]</scope>
    <source>
        <strain evidence="2">cv. Punajuju</strain>
    </source>
</reference>
<dbReference type="Proteomes" id="UP001055811">
    <property type="component" value="Linkage Group LG08"/>
</dbReference>
<sequence length="140" mass="15205">MNRVTIIIAVVLISSAIAMAEQHQYQANDELFKWPSLTHHYGSSTFIKEIECGTSIHSVYACLRLSFLNFNSHNFHLLHAATDCCATISDFRQKCSDSNVLKFESFIFPPLLFKQCAVGDVGAPGPAPAGASGPAADSEV</sequence>
<gene>
    <name evidence="1" type="ORF">L2E82_44902</name>
</gene>
<name>A0ACB8ZRJ1_CICIN</name>
<accession>A0ACB8ZRJ1</accession>
<evidence type="ECO:0000313" key="2">
    <source>
        <dbReference type="Proteomes" id="UP001055811"/>
    </source>
</evidence>
<evidence type="ECO:0000313" key="1">
    <source>
        <dbReference type="EMBL" id="KAI3700280.1"/>
    </source>
</evidence>
<protein>
    <submittedName>
        <fullName evidence="1">Uncharacterized protein</fullName>
    </submittedName>
</protein>
<keyword evidence="2" id="KW-1185">Reference proteome</keyword>
<reference evidence="1 2" key="2">
    <citation type="journal article" date="2022" name="Mol. Ecol. Resour.">
        <title>The genomes of chicory, endive, great burdock and yacon provide insights into Asteraceae paleo-polyploidization history and plant inulin production.</title>
        <authorList>
            <person name="Fan W."/>
            <person name="Wang S."/>
            <person name="Wang H."/>
            <person name="Wang A."/>
            <person name="Jiang F."/>
            <person name="Liu H."/>
            <person name="Zhao H."/>
            <person name="Xu D."/>
            <person name="Zhang Y."/>
        </authorList>
    </citation>
    <scope>NUCLEOTIDE SEQUENCE [LARGE SCALE GENOMIC DNA]</scope>
    <source>
        <strain evidence="2">cv. Punajuju</strain>
        <tissue evidence="1">Leaves</tissue>
    </source>
</reference>
<proteinExistence type="predicted"/>